<dbReference type="GeneID" id="78371728"/>
<dbReference type="Proteomes" id="UP000032336">
    <property type="component" value="Unassembled WGS sequence"/>
</dbReference>
<name>A0A0D8FWV4_9ACTN</name>
<organism evidence="2 3">
    <name type="scientific">Ferrimicrobium acidiphilum DSM 19497</name>
    <dbReference type="NCBI Taxonomy" id="1121877"/>
    <lineage>
        <taxon>Bacteria</taxon>
        <taxon>Bacillati</taxon>
        <taxon>Actinomycetota</taxon>
        <taxon>Acidimicrobiia</taxon>
        <taxon>Acidimicrobiales</taxon>
        <taxon>Acidimicrobiaceae</taxon>
        <taxon>Ferrimicrobium</taxon>
    </lineage>
</organism>
<evidence type="ECO:0000313" key="2">
    <source>
        <dbReference type="EMBL" id="KJE77646.1"/>
    </source>
</evidence>
<dbReference type="STRING" id="1121877.FEAC_03890"/>
<protein>
    <recommendedName>
        <fullName evidence="4">DUF4232 domain-containing protein</fullName>
    </recommendedName>
</protein>
<sequence>MRITHRKLIMVVVSLALIFAAAGSFALTRRSAPRLAPLKSIPTSKNTGGPPWEPSQRGGATRSAVVSSPLCTSTQLETHYWTSWPALDNQMSGFNLINRSGQACSLPVYPSSVYLANADGTPATVPLLPGPAGEKGSSDFLAYGTPKAPAIPSFAIPLSPAPITLAPGGTAVDILFGTVGVNQQPGDPACISTPVGGSIAVSLGNESPVQVHMPAKAGTSKSLIDPTGAPFSSCTAVAFSPFLTWSEASHLVGAPYSRSSQGDLPLKYTAAFINAP</sequence>
<comment type="caution">
    <text evidence="2">The sequence shown here is derived from an EMBL/GenBank/DDBJ whole genome shotgun (WGS) entry which is preliminary data.</text>
</comment>
<dbReference type="PATRIC" id="fig|1121877.4.peg.420"/>
<evidence type="ECO:0008006" key="4">
    <source>
        <dbReference type="Google" id="ProtNLM"/>
    </source>
</evidence>
<accession>A0A0D8FWV4</accession>
<gene>
    <name evidence="2" type="ORF">FEAC_03890</name>
</gene>
<keyword evidence="3" id="KW-1185">Reference proteome</keyword>
<feature type="region of interest" description="Disordered" evidence="1">
    <location>
        <begin position="38"/>
        <end position="60"/>
    </location>
</feature>
<dbReference type="EMBL" id="JXUW01000003">
    <property type="protein sequence ID" value="KJE77646.1"/>
    <property type="molecule type" value="Genomic_DNA"/>
</dbReference>
<reference evidence="2 3" key="1">
    <citation type="submission" date="2015-01" db="EMBL/GenBank/DDBJ databases">
        <title>Draft genome of the acidophilic iron oxidizer Ferrimicrobium acidiphilum strain T23.</title>
        <authorList>
            <person name="Poehlein A."/>
            <person name="Eisen S."/>
            <person name="Schloemann M."/>
            <person name="Johnson B.D."/>
            <person name="Daniel R."/>
            <person name="Muehling M."/>
        </authorList>
    </citation>
    <scope>NUCLEOTIDE SEQUENCE [LARGE SCALE GENOMIC DNA]</scope>
    <source>
        <strain evidence="2 3">T23</strain>
    </source>
</reference>
<dbReference type="RefSeq" id="WP_152623028.1">
    <property type="nucleotide sequence ID" value="NZ_JXUW01000003.1"/>
</dbReference>
<dbReference type="AlphaFoldDB" id="A0A0D8FWV4"/>
<proteinExistence type="predicted"/>
<evidence type="ECO:0000313" key="3">
    <source>
        <dbReference type="Proteomes" id="UP000032336"/>
    </source>
</evidence>
<evidence type="ECO:0000256" key="1">
    <source>
        <dbReference type="SAM" id="MobiDB-lite"/>
    </source>
</evidence>